<dbReference type="InterPro" id="IPR050490">
    <property type="entry name" value="Bact_solute-bd_prot1"/>
</dbReference>
<proteinExistence type="predicted"/>
<reference evidence="1 2" key="1">
    <citation type="submission" date="2020-07" db="EMBL/GenBank/DDBJ databases">
        <title>Sequencing the genomes of 1000 actinobacteria strains.</title>
        <authorList>
            <person name="Klenk H.-P."/>
        </authorList>
    </citation>
    <scope>NUCLEOTIDE SEQUENCE [LARGE SCALE GENOMIC DNA]</scope>
    <source>
        <strain evidence="1 2">DSM 44442</strain>
    </source>
</reference>
<keyword evidence="1" id="KW-0813">Transport</keyword>
<dbReference type="CDD" id="cd13585">
    <property type="entry name" value="PBP2_TMBP_like"/>
    <property type="match status" value="1"/>
</dbReference>
<evidence type="ECO:0000313" key="2">
    <source>
        <dbReference type="Proteomes" id="UP000572051"/>
    </source>
</evidence>
<dbReference type="PROSITE" id="PS51318">
    <property type="entry name" value="TAT"/>
    <property type="match status" value="1"/>
</dbReference>
<dbReference type="SUPFAM" id="SSF53850">
    <property type="entry name" value="Periplasmic binding protein-like II"/>
    <property type="match status" value="1"/>
</dbReference>
<evidence type="ECO:0000313" key="1">
    <source>
        <dbReference type="EMBL" id="NYJ32935.1"/>
    </source>
</evidence>
<name>A0A7Z0EKI8_9ACTN</name>
<dbReference type="InterPro" id="IPR006311">
    <property type="entry name" value="TAT_signal"/>
</dbReference>
<dbReference type="AlphaFoldDB" id="A0A7Z0EKI8"/>
<keyword evidence="2" id="KW-1185">Reference proteome</keyword>
<dbReference type="EMBL" id="JACCFS010000001">
    <property type="protein sequence ID" value="NYJ32935.1"/>
    <property type="molecule type" value="Genomic_DNA"/>
</dbReference>
<protein>
    <submittedName>
        <fullName evidence="1">Multiple sugar transport system substrate-binding protein</fullName>
    </submittedName>
</protein>
<comment type="caution">
    <text evidence="1">The sequence shown here is derived from an EMBL/GenBank/DDBJ whole genome shotgun (WGS) entry which is preliminary data.</text>
</comment>
<dbReference type="Pfam" id="PF01547">
    <property type="entry name" value="SBP_bac_1"/>
    <property type="match status" value="1"/>
</dbReference>
<keyword evidence="1" id="KW-0762">Sugar transport</keyword>
<accession>A0A7Z0EKI8</accession>
<dbReference type="InterPro" id="IPR006059">
    <property type="entry name" value="SBP"/>
</dbReference>
<sequence length="479" mass="50548">MATHASGSRRPSSLTGRPVSRRTLLSASARLGLGTAALGTLGTALSACSGGGDGPLSFWQWYAPQEGGTYAVEAQSSWFTTLVEDWNALGGRQVELTYIPVSEYIEGTQLQSAFAAGEGPDIFVISPGDFLRYHNGDVLYDLTDALGERGTADFHASALATRTVGDRLFGLPMEAEPVTMFYDVRAFEDAGLSEGDIPGTWDELLSVADRLTTDDRYGLLFETAPNVYQNFTWYPFLWQAGGGVVDESGLLPRFDSPETVRALALWQDAIESGVAPRTTQGGGGGDLVANLAGGYAAMVPMVTAGGSFLETGAPDFEYGMFPLPVPDAGTDPVTVLGGWSFCVNSQGRDPAAAAEFCAWALAGEESTERMASWAFDAKKSLPVRASVMRHAQENGLFGEDELMSYAAFEAAGFDPDDPTDGTTPLGRGEPRFTPAVAQAVTDAIQAVQLSGVEPGIAAQTAHEQIAVELENYSGAPLGS</sequence>
<organism evidence="1 2">
    <name type="scientific">Nocardiopsis aegyptia</name>
    <dbReference type="NCBI Taxonomy" id="220378"/>
    <lineage>
        <taxon>Bacteria</taxon>
        <taxon>Bacillati</taxon>
        <taxon>Actinomycetota</taxon>
        <taxon>Actinomycetes</taxon>
        <taxon>Streptosporangiales</taxon>
        <taxon>Nocardiopsidaceae</taxon>
        <taxon>Nocardiopsis</taxon>
    </lineage>
</organism>
<dbReference type="PANTHER" id="PTHR43649:SF12">
    <property type="entry name" value="DIACETYLCHITOBIOSE BINDING PROTEIN DASA"/>
    <property type="match status" value="1"/>
</dbReference>
<dbReference type="RefSeq" id="WP_179820924.1">
    <property type="nucleotide sequence ID" value="NZ_JACCFS010000001.1"/>
</dbReference>
<dbReference type="Gene3D" id="3.40.190.10">
    <property type="entry name" value="Periplasmic binding protein-like II"/>
    <property type="match status" value="1"/>
</dbReference>
<dbReference type="Proteomes" id="UP000572051">
    <property type="component" value="Unassembled WGS sequence"/>
</dbReference>
<gene>
    <name evidence="1" type="ORF">HNR10_000816</name>
</gene>
<dbReference type="PANTHER" id="PTHR43649">
    <property type="entry name" value="ARABINOSE-BINDING PROTEIN-RELATED"/>
    <property type="match status" value="1"/>
</dbReference>